<evidence type="ECO:0000313" key="8">
    <source>
        <dbReference type="EMBL" id="KAJ5097348.1"/>
    </source>
</evidence>
<sequence>MHWRMPLAAASALWSIATALPSTSNSSSEPSTSPSPAPSPKPEWKDPTFTDPLWRLYGLNASAEYKYFHEPGNDDILGHYDSRFFVSPVSDDLRAKTLTHMIRAYLTFFHENKLETWIAHGTLLGWWWNGRILPWDWDMDTQVPDTTLAYLADHYNHTVVEYEAPLSGEQRQYLLDVNPWSRQRERGQGQNIIDARWIDIQTGLYIDITGLSRLKPDEHPDIWQCKNFHEYRIGDIFPLRKTTFEGVEAKVPFEYDSILLDEYSEQALINTTFHNHTWIPELAEWISDDALANLTIALYNGTSVEKQHGS</sequence>
<keyword evidence="3" id="KW-1133">Transmembrane helix</keyword>
<reference evidence="8" key="2">
    <citation type="journal article" date="2023" name="IMA Fungus">
        <title>Comparative genomic study of the Penicillium genus elucidates a diverse pangenome and 15 lateral gene transfer events.</title>
        <authorList>
            <person name="Petersen C."/>
            <person name="Sorensen T."/>
            <person name="Nielsen M.R."/>
            <person name="Sondergaard T.E."/>
            <person name="Sorensen J.L."/>
            <person name="Fitzpatrick D.A."/>
            <person name="Frisvad J.C."/>
            <person name="Nielsen K.L."/>
        </authorList>
    </citation>
    <scope>NUCLEOTIDE SEQUENCE</scope>
    <source>
        <strain evidence="8">IBT 30069</strain>
    </source>
</reference>
<keyword evidence="4" id="KW-0472">Membrane</keyword>
<evidence type="ECO:0000313" key="9">
    <source>
        <dbReference type="Proteomes" id="UP001149165"/>
    </source>
</evidence>
<accession>A0A9W9K8V9</accession>
<evidence type="ECO:0000256" key="5">
    <source>
        <dbReference type="SAM" id="MobiDB-lite"/>
    </source>
</evidence>
<evidence type="ECO:0000256" key="1">
    <source>
        <dbReference type="ARBA" id="ARBA00004167"/>
    </source>
</evidence>
<evidence type="ECO:0000256" key="2">
    <source>
        <dbReference type="ARBA" id="ARBA00022692"/>
    </source>
</evidence>
<evidence type="ECO:0000256" key="3">
    <source>
        <dbReference type="ARBA" id="ARBA00022989"/>
    </source>
</evidence>
<dbReference type="Pfam" id="PF04991">
    <property type="entry name" value="LicD"/>
    <property type="match status" value="2"/>
</dbReference>
<gene>
    <name evidence="8" type="ORF">N7456_008069</name>
</gene>
<dbReference type="EMBL" id="JAPQKH010000005">
    <property type="protein sequence ID" value="KAJ5097348.1"/>
    <property type="molecule type" value="Genomic_DNA"/>
</dbReference>
<feature type="signal peptide" evidence="6">
    <location>
        <begin position="1"/>
        <end position="19"/>
    </location>
</feature>
<comment type="caution">
    <text evidence="8">The sequence shown here is derived from an EMBL/GenBank/DDBJ whole genome shotgun (WGS) entry which is preliminary data.</text>
</comment>
<keyword evidence="2" id="KW-0812">Transmembrane</keyword>
<feature type="domain" description="LicD/FKTN/FKRP nucleotidyltransferase" evidence="7">
    <location>
        <begin position="225"/>
        <end position="263"/>
    </location>
</feature>
<protein>
    <recommendedName>
        <fullName evidence="7">LicD/FKTN/FKRP nucleotidyltransferase domain-containing protein</fullName>
    </recommendedName>
</protein>
<dbReference type="GO" id="GO:0009100">
    <property type="term" value="P:glycoprotein metabolic process"/>
    <property type="evidence" value="ECO:0007669"/>
    <property type="project" value="UniProtKB-ARBA"/>
</dbReference>
<name>A0A9W9K8V9_9EURO</name>
<dbReference type="Proteomes" id="UP001149165">
    <property type="component" value="Unassembled WGS sequence"/>
</dbReference>
<keyword evidence="9" id="KW-1185">Reference proteome</keyword>
<evidence type="ECO:0000256" key="4">
    <source>
        <dbReference type="ARBA" id="ARBA00023136"/>
    </source>
</evidence>
<dbReference type="GO" id="GO:0016020">
    <property type="term" value="C:membrane"/>
    <property type="evidence" value="ECO:0007669"/>
    <property type="project" value="UniProtKB-SubCell"/>
</dbReference>
<feature type="domain" description="LicD/FKTN/FKRP nucleotidyltransferase" evidence="7">
    <location>
        <begin position="110"/>
        <end position="216"/>
    </location>
</feature>
<feature type="compositionally biased region" description="Low complexity" evidence="5">
    <location>
        <begin position="22"/>
        <end position="32"/>
    </location>
</feature>
<dbReference type="InterPro" id="IPR007074">
    <property type="entry name" value="LicD/FKTN/FKRP_NTP_transf"/>
</dbReference>
<feature type="chain" id="PRO_5040968196" description="LicD/FKTN/FKRP nucleotidyltransferase domain-containing protein" evidence="6">
    <location>
        <begin position="20"/>
        <end position="310"/>
    </location>
</feature>
<evidence type="ECO:0000256" key="6">
    <source>
        <dbReference type="SAM" id="SignalP"/>
    </source>
</evidence>
<evidence type="ECO:0000259" key="7">
    <source>
        <dbReference type="Pfam" id="PF04991"/>
    </source>
</evidence>
<dbReference type="InterPro" id="IPR009644">
    <property type="entry name" value="FKTN/MNN4/W02B3.4-1"/>
</dbReference>
<dbReference type="PANTHER" id="PTHR15407:SF28">
    <property type="entry name" value="RIBITOL-5-PHOSPHATE TRANSFERASE FKTN"/>
    <property type="match status" value="1"/>
</dbReference>
<dbReference type="PANTHER" id="PTHR15407">
    <property type="entry name" value="FUKUTIN-RELATED"/>
    <property type="match status" value="1"/>
</dbReference>
<organism evidence="8 9">
    <name type="scientific">Penicillium angulare</name>
    <dbReference type="NCBI Taxonomy" id="116970"/>
    <lineage>
        <taxon>Eukaryota</taxon>
        <taxon>Fungi</taxon>
        <taxon>Dikarya</taxon>
        <taxon>Ascomycota</taxon>
        <taxon>Pezizomycotina</taxon>
        <taxon>Eurotiomycetes</taxon>
        <taxon>Eurotiomycetidae</taxon>
        <taxon>Eurotiales</taxon>
        <taxon>Aspergillaceae</taxon>
        <taxon>Penicillium</taxon>
    </lineage>
</organism>
<dbReference type="AlphaFoldDB" id="A0A9W9K8V9"/>
<proteinExistence type="predicted"/>
<reference evidence="8" key="1">
    <citation type="submission" date="2022-11" db="EMBL/GenBank/DDBJ databases">
        <authorList>
            <person name="Petersen C."/>
        </authorList>
    </citation>
    <scope>NUCLEOTIDE SEQUENCE</scope>
    <source>
        <strain evidence="8">IBT 30069</strain>
    </source>
</reference>
<comment type="subcellular location">
    <subcellularLocation>
        <location evidence="1">Membrane</location>
        <topology evidence="1">Single-pass membrane protein</topology>
    </subcellularLocation>
</comment>
<dbReference type="OrthoDB" id="444255at2759"/>
<keyword evidence="6" id="KW-0732">Signal</keyword>
<feature type="region of interest" description="Disordered" evidence="5">
    <location>
        <begin position="22"/>
        <end position="44"/>
    </location>
</feature>